<protein>
    <submittedName>
        <fullName evidence="7">TetR/AcrR family transcriptional regulator</fullName>
    </submittedName>
</protein>
<keyword evidence="8" id="KW-1185">Reference proteome</keyword>
<dbReference type="InterPro" id="IPR050109">
    <property type="entry name" value="HTH-type_TetR-like_transc_reg"/>
</dbReference>
<feature type="DNA-binding region" description="H-T-H motif" evidence="4">
    <location>
        <begin position="62"/>
        <end position="81"/>
    </location>
</feature>
<evidence type="ECO:0000256" key="2">
    <source>
        <dbReference type="ARBA" id="ARBA00023125"/>
    </source>
</evidence>
<organism evidence="7 8">
    <name type="scientific">Pseudonocardia eucalypti</name>
    <dbReference type="NCBI Taxonomy" id="648755"/>
    <lineage>
        <taxon>Bacteria</taxon>
        <taxon>Bacillati</taxon>
        <taxon>Actinomycetota</taxon>
        <taxon>Actinomycetes</taxon>
        <taxon>Pseudonocardiales</taxon>
        <taxon>Pseudonocardiaceae</taxon>
        <taxon>Pseudonocardia</taxon>
    </lineage>
</organism>
<dbReference type="PROSITE" id="PS50977">
    <property type="entry name" value="HTH_TETR_2"/>
    <property type="match status" value="1"/>
</dbReference>
<dbReference type="InterPro" id="IPR036271">
    <property type="entry name" value="Tet_transcr_reg_TetR-rel_C_sf"/>
</dbReference>
<accession>A0ABP9R533</accession>
<keyword evidence="3" id="KW-0804">Transcription</keyword>
<evidence type="ECO:0000256" key="3">
    <source>
        <dbReference type="ARBA" id="ARBA00023163"/>
    </source>
</evidence>
<name>A0ABP9R533_9PSEU</name>
<dbReference type="PANTHER" id="PTHR30055:SF148">
    <property type="entry name" value="TETR-FAMILY TRANSCRIPTIONAL REGULATOR"/>
    <property type="match status" value="1"/>
</dbReference>
<feature type="compositionally biased region" description="Basic and acidic residues" evidence="5">
    <location>
        <begin position="27"/>
        <end position="37"/>
    </location>
</feature>
<keyword evidence="1" id="KW-0805">Transcription regulation</keyword>
<dbReference type="PANTHER" id="PTHR30055">
    <property type="entry name" value="HTH-TYPE TRANSCRIPTIONAL REGULATOR RUTR"/>
    <property type="match status" value="1"/>
</dbReference>
<sequence length="220" mass="24390">MTSQAELAQPTDDCRESVEADACASAEGDHRRAPRRRGEALTAAIFEATLAELDEFGYAELTMERVANRAHASKGSLYRRWTNRAELVVDALEHIRPFELEAPDTGDIREDLLGLLRAITARFEGAPGEGARGMIVETVRDPDLMHVVRRRFVDPVINMVLDLMRRGAVRGEVRPSALTHRVANVGPALLRHHFLVHGGPIADEFVVEIVDEVLMPLISI</sequence>
<dbReference type="EMBL" id="BAABJP010000046">
    <property type="protein sequence ID" value="GAA5171243.1"/>
    <property type="molecule type" value="Genomic_DNA"/>
</dbReference>
<reference evidence="8" key="1">
    <citation type="journal article" date="2019" name="Int. J. Syst. Evol. Microbiol.">
        <title>The Global Catalogue of Microorganisms (GCM) 10K type strain sequencing project: providing services to taxonomists for standard genome sequencing and annotation.</title>
        <authorList>
            <consortium name="The Broad Institute Genomics Platform"/>
            <consortium name="The Broad Institute Genome Sequencing Center for Infectious Disease"/>
            <person name="Wu L."/>
            <person name="Ma J."/>
        </authorList>
    </citation>
    <scope>NUCLEOTIDE SEQUENCE [LARGE SCALE GENOMIC DNA]</scope>
    <source>
        <strain evidence="8">JCM 18303</strain>
    </source>
</reference>
<dbReference type="Pfam" id="PF00440">
    <property type="entry name" value="TetR_N"/>
    <property type="match status" value="1"/>
</dbReference>
<dbReference type="InterPro" id="IPR011075">
    <property type="entry name" value="TetR_C"/>
</dbReference>
<evidence type="ECO:0000259" key="6">
    <source>
        <dbReference type="PROSITE" id="PS50977"/>
    </source>
</evidence>
<dbReference type="InterPro" id="IPR001647">
    <property type="entry name" value="HTH_TetR"/>
</dbReference>
<gene>
    <name evidence="7" type="ORF">GCM10023321_69560</name>
</gene>
<dbReference type="Gene3D" id="1.10.357.10">
    <property type="entry name" value="Tetracycline Repressor, domain 2"/>
    <property type="match status" value="1"/>
</dbReference>
<dbReference type="Gene3D" id="1.10.10.60">
    <property type="entry name" value="Homeodomain-like"/>
    <property type="match status" value="1"/>
</dbReference>
<feature type="region of interest" description="Disordered" evidence="5">
    <location>
        <begin position="1"/>
        <end position="37"/>
    </location>
</feature>
<evidence type="ECO:0000313" key="7">
    <source>
        <dbReference type="EMBL" id="GAA5171243.1"/>
    </source>
</evidence>
<proteinExistence type="predicted"/>
<evidence type="ECO:0000256" key="1">
    <source>
        <dbReference type="ARBA" id="ARBA00023015"/>
    </source>
</evidence>
<dbReference type="RefSeq" id="WP_185060691.1">
    <property type="nucleotide sequence ID" value="NZ_BAABJP010000046.1"/>
</dbReference>
<dbReference type="Proteomes" id="UP001428817">
    <property type="component" value="Unassembled WGS sequence"/>
</dbReference>
<feature type="domain" description="HTH tetR-type" evidence="6">
    <location>
        <begin position="39"/>
        <end position="99"/>
    </location>
</feature>
<comment type="caution">
    <text evidence="7">The sequence shown here is derived from an EMBL/GenBank/DDBJ whole genome shotgun (WGS) entry which is preliminary data.</text>
</comment>
<dbReference type="SUPFAM" id="SSF46689">
    <property type="entry name" value="Homeodomain-like"/>
    <property type="match status" value="1"/>
</dbReference>
<dbReference type="SUPFAM" id="SSF48498">
    <property type="entry name" value="Tetracyclin repressor-like, C-terminal domain"/>
    <property type="match status" value="1"/>
</dbReference>
<dbReference type="InterPro" id="IPR009057">
    <property type="entry name" value="Homeodomain-like_sf"/>
</dbReference>
<dbReference type="Pfam" id="PF16859">
    <property type="entry name" value="TetR_C_11"/>
    <property type="match status" value="1"/>
</dbReference>
<keyword evidence="2 4" id="KW-0238">DNA-binding</keyword>
<evidence type="ECO:0000313" key="8">
    <source>
        <dbReference type="Proteomes" id="UP001428817"/>
    </source>
</evidence>
<evidence type="ECO:0000256" key="4">
    <source>
        <dbReference type="PROSITE-ProRule" id="PRU00335"/>
    </source>
</evidence>
<evidence type="ECO:0000256" key="5">
    <source>
        <dbReference type="SAM" id="MobiDB-lite"/>
    </source>
</evidence>